<feature type="compositionally biased region" description="Basic and acidic residues" evidence="1">
    <location>
        <begin position="82"/>
        <end position="95"/>
    </location>
</feature>
<dbReference type="AlphaFoldDB" id="B4FHA2"/>
<accession>B4FHA2</accession>
<dbReference type="KEGG" id="zma:100194056"/>
<feature type="region of interest" description="Disordered" evidence="1">
    <location>
        <begin position="72"/>
        <end position="113"/>
    </location>
</feature>
<dbReference type="HOGENOM" id="CLU_1680530_0_0_1"/>
<dbReference type="GeneID" id="100194056"/>
<proteinExistence type="evidence at transcript level"/>
<reference evidence="2" key="1">
    <citation type="journal article" date="2009" name="PLoS Genet.">
        <title>Sequencing, mapping, and analysis of 27,455 maize full-length cDNAs.</title>
        <authorList>
            <person name="Soderlund C."/>
            <person name="Descour A."/>
            <person name="Kudrna D."/>
            <person name="Bomhoff M."/>
            <person name="Boyd L."/>
            <person name="Currie J."/>
            <person name="Angelova A."/>
            <person name="Collura K."/>
            <person name="Wissotski M."/>
            <person name="Ashley E."/>
            <person name="Morrow D."/>
            <person name="Fernandes J."/>
            <person name="Walbot V."/>
            <person name="Yu Y."/>
        </authorList>
    </citation>
    <scope>NUCLEOTIDE SEQUENCE</scope>
    <source>
        <strain evidence="2">B73</strain>
    </source>
</reference>
<protein>
    <submittedName>
        <fullName evidence="2">Uncharacterized protein</fullName>
    </submittedName>
</protein>
<feature type="compositionally biased region" description="Polar residues" evidence="1">
    <location>
        <begin position="103"/>
        <end position="113"/>
    </location>
</feature>
<sequence>MAAVPAPVLGQVCTSRSPRSARLRQADAPASFSLGRARCSSTKPGRRALLAVVGSIFLLPLRYVLAFSSSRCPGLHPSSPRSDGDPLRAPLDNRRCLPRRGLRTSTSSQPAASSNLRPRWLSISLSCSALILPMRRLHGCGHRTVLASVCAMSSLAP</sequence>
<organism evidence="2">
    <name type="scientific">Zea mays</name>
    <name type="common">Maize</name>
    <dbReference type="NCBI Taxonomy" id="4577"/>
    <lineage>
        <taxon>Eukaryota</taxon>
        <taxon>Viridiplantae</taxon>
        <taxon>Streptophyta</taxon>
        <taxon>Embryophyta</taxon>
        <taxon>Tracheophyta</taxon>
        <taxon>Spermatophyta</taxon>
        <taxon>Magnoliopsida</taxon>
        <taxon>Liliopsida</taxon>
        <taxon>Poales</taxon>
        <taxon>Poaceae</taxon>
        <taxon>PACMAD clade</taxon>
        <taxon>Panicoideae</taxon>
        <taxon>Andropogonodae</taxon>
        <taxon>Andropogoneae</taxon>
        <taxon>Tripsacinae</taxon>
        <taxon>Zea</taxon>
    </lineage>
</organism>
<evidence type="ECO:0000256" key="1">
    <source>
        <dbReference type="SAM" id="MobiDB-lite"/>
    </source>
</evidence>
<evidence type="ECO:0000313" key="2">
    <source>
        <dbReference type="EMBL" id="ACF81495.1"/>
    </source>
</evidence>
<dbReference type="EMBL" id="BT036490">
    <property type="protein sequence ID" value="ACF81495.1"/>
    <property type="molecule type" value="mRNA"/>
</dbReference>
<name>B4FHA2_MAIZE</name>
<dbReference type="RefSeq" id="NP_001132585.1">
    <property type="nucleotide sequence ID" value="NM_001139113.1"/>
</dbReference>